<gene>
    <name evidence="2" type="ORF">SAMN05444487_103168</name>
</gene>
<accession>A0A1H2TKY0</accession>
<evidence type="ECO:0000313" key="2">
    <source>
        <dbReference type="EMBL" id="SDW44512.1"/>
    </source>
</evidence>
<name>A0A1H2TKY0_9BACL</name>
<dbReference type="InterPro" id="IPR019734">
    <property type="entry name" value="TPR_rpt"/>
</dbReference>
<dbReference type="Proteomes" id="UP000198534">
    <property type="component" value="Unassembled WGS sequence"/>
</dbReference>
<dbReference type="Pfam" id="PF13181">
    <property type="entry name" value="TPR_8"/>
    <property type="match status" value="1"/>
</dbReference>
<dbReference type="PROSITE" id="PS50005">
    <property type="entry name" value="TPR"/>
    <property type="match status" value="1"/>
</dbReference>
<dbReference type="InterPro" id="IPR011990">
    <property type="entry name" value="TPR-like_helical_dom_sf"/>
</dbReference>
<feature type="repeat" description="TPR" evidence="1">
    <location>
        <begin position="301"/>
        <end position="334"/>
    </location>
</feature>
<dbReference type="STRING" id="1048340.SAMN05444487_103168"/>
<dbReference type="EMBL" id="FNNQ01000003">
    <property type="protein sequence ID" value="SDW44512.1"/>
    <property type="molecule type" value="Genomic_DNA"/>
</dbReference>
<dbReference type="OrthoDB" id="6447699at2"/>
<dbReference type="Gene3D" id="1.25.40.10">
    <property type="entry name" value="Tetratricopeptide repeat domain"/>
    <property type="match status" value="1"/>
</dbReference>
<keyword evidence="3" id="KW-1185">Reference proteome</keyword>
<proteinExistence type="predicted"/>
<protein>
    <submittedName>
        <fullName evidence="2">Uncharacterized protein</fullName>
    </submittedName>
</protein>
<keyword evidence="1" id="KW-0802">TPR repeat</keyword>
<evidence type="ECO:0000256" key="1">
    <source>
        <dbReference type="PROSITE-ProRule" id="PRU00339"/>
    </source>
</evidence>
<organism evidence="2 3">
    <name type="scientific">Marininema mesophilum</name>
    <dbReference type="NCBI Taxonomy" id="1048340"/>
    <lineage>
        <taxon>Bacteria</taxon>
        <taxon>Bacillati</taxon>
        <taxon>Bacillota</taxon>
        <taxon>Bacilli</taxon>
        <taxon>Bacillales</taxon>
        <taxon>Thermoactinomycetaceae</taxon>
        <taxon>Marininema</taxon>
    </lineage>
</organism>
<dbReference type="AlphaFoldDB" id="A0A1H2TKY0"/>
<reference evidence="2 3" key="1">
    <citation type="submission" date="2016-10" db="EMBL/GenBank/DDBJ databases">
        <authorList>
            <person name="de Groot N.N."/>
        </authorList>
    </citation>
    <scope>NUCLEOTIDE SEQUENCE [LARGE SCALE GENOMIC DNA]</scope>
    <source>
        <strain evidence="2 3">DSM 45610</strain>
    </source>
</reference>
<evidence type="ECO:0000313" key="3">
    <source>
        <dbReference type="Proteomes" id="UP000198534"/>
    </source>
</evidence>
<dbReference type="SUPFAM" id="SSF48452">
    <property type="entry name" value="TPR-like"/>
    <property type="match status" value="1"/>
</dbReference>
<sequence length="414" mass="48184">MVHDNAFLSAILHVREVDQQSNIWTKSVCRSLESQDFNRVPYHLGQLLEPSVLHEVSHVTRISNHHLTNLGYESEGPMKSIQDRITQRSDASPVEKLNLVYCLVSLSRFELAMHILSSLHPNQLRHEDKIYLYFIQFLIKNRLSQPFQSDFMAMKVLLEENSLPDLIRLKVSTQAIVWEMKQRALGEELFNWYVDQGLDTCKRLKEKEGLSEQLGLSSFYRAYAMVPAAKQLVKETREEMEHALHFANIAKPTNRLEECRKLDAMKTCFESELKEHLYLSKDYEQAERAGFDLIQTDPHWSISYHEMAEVYMKLNKIEEALSMFRKSAEVGLPRITFTHFMMGYCLGELNREEEAIGEFIRTLEIDASNISAGINGYNLAKKIGHHREDTFKSHLTRWEEEGILKEDHKQHIAV</sequence>
<dbReference type="RefSeq" id="WP_091736760.1">
    <property type="nucleotide sequence ID" value="NZ_FNNQ01000003.1"/>
</dbReference>